<name>V6S4Q9_9FLAO</name>
<dbReference type="NCBIfam" id="TIGR00229">
    <property type="entry name" value="sensory_box"/>
    <property type="match status" value="3"/>
</dbReference>
<feature type="modified residue" description="4-aspartylphosphate" evidence="11">
    <location>
        <position position="1970"/>
    </location>
</feature>
<evidence type="ECO:0000256" key="5">
    <source>
        <dbReference type="ARBA" id="ARBA00022741"/>
    </source>
</evidence>
<dbReference type="SMART" id="SM00086">
    <property type="entry name" value="PAC"/>
    <property type="match status" value="3"/>
</dbReference>
<dbReference type="Pfam" id="PF13426">
    <property type="entry name" value="PAS_9"/>
    <property type="match status" value="1"/>
</dbReference>
<dbReference type="PROSITE" id="PS50109">
    <property type="entry name" value="HIS_KIN"/>
    <property type="match status" value="1"/>
</dbReference>
<keyword evidence="8" id="KW-0902">Two-component regulatory system</keyword>
<dbReference type="InterPro" id="IPR029016">
    <property type="entry name" value="GAF-like_dom_sf"/>
</dbReference>
<dbReference type="CDD" id="cd17546">
    <property type="entry name" value="REC_hyHK_CKI1_RcsC-like"/>
    <property type="match status" value="1"/>
</dbReference>
<dbReference type="InterPro" id="IPR001789">
    <property type="entry name" value="Sig_transdc_resp-reg_receiver"/>
</dbReference>
<dbReference type="SUPFAM" id="SSF55874">
    <property type="entry name" value="ATPase domain of HSP90 chaperone/DNA topoisomerase II/histidine kinase"/>
    <property type="match status" value="1"/>
</dbReference>
<dbReference type="GO" id="GO:0000155">
    <property type="term" value="F:phosphorelay sensor kinase activity"/>
    <property type="evidence" value="ECO:0007669"/>
    <property type="project" value="InterPro"/>
</dbReference>
<dbReference type="OrthoDB" id="9811889at2"/>
<dbReference type="Pfam" id="PF02518">
    <property type="entry name" value="HATPase_c"/>
    <property type="match status" value="1"/>
</dbReference>
<comment type="caution">
    <text evidence="18">The sequence shown here is derived from an EMBL/GenBank/DDBJ whole genome shotgun (WGS) entry which is preliminary data.</text>
</comment>
<dbReference type="Proteomes" id="UP000319848">
    <property type="component" value="Unassembled WGS sequence"/>
</dbReference>
<dbReference type="Pfam" id="PF08447">
    <property type="entry name" value="PAS_3"/>
    <property type="match status" value="1"/>
</dbReference>
<organism evidence="18 19">
    <name type="scientific">Flavobacterium cauense R2A-7</name>
    <dbReference type="NCBI Taxonomy" id="1341154"/>
    <lineage>
        <taxon>Bacteria</taxon>
        <taxon>Pseudomonadati</taxon>
        <taxon>Bacteroidota</taxon>
        <taxon>Flavobacteriia</taxon>
        <taxon>Flavobacteriales</taxon>
        <taxon>Flavobacteriaceae</taxon>
        <taxon>Flavobacterium</taxon>
    </lineage>
</organism>
<evidence type="ECO:0000256" key="10">
    <source>
        <dbReference type="ARBA" id="ARBA00068150"/>
    </source>
</evidence>
<dbReference type="SUPFAM" id="SSF55781">
    <property type="entry name" value="GAF domain-like"/>
    <property type="match status" value="2"/>
</dbReference>
<dbReference type="SMART" id="SM00065">
    <property type="entry name" value="GAF"/>
    <property type="match status" value="2"/>
</dbReference>
<dbReference type="Pfam" id="PF00512">
    <property type="entry name" value="HisKA"/>
    <property type="match status" value="1"/>
</dbReference>
<dbReference type="InterPro" id="IPR011110">
    <property type="entry name" value="Reg_prop"/>
</dbReference>
<dbReference type="SUPFAM" id="SSF47384">
    <property type="entry name" value="Homodimeric domain of signal transducing histidine kinase"/>
    <property type="match status" value="1"/>
</dbReference>
<dbReference type="InterPro" id="IPR003661">
    <property type="entry name" value="HisK_dim/P_dom"/>
</dbReference>
<dbReference type="PRINTS" id="PR00344">
    <property type="entry name" value="BCTRLSENSOR"/>
</dbReference>
<evidence type="ECO:0000256" key="2">
    <source>
        <dbReference type="ARBA" id="ARBA00012438"/>
    </source>
</evidence>
<evidence type="ECO:0000256" key="6">
    <source>
        <dbReference type="ARBA" id="ARBA00022777"/>
    </source>
</evidence>
<dbReference type="Pfam" id="PF00989">
    <property type="entry name" value="PAS"/>
    <property type="match status" value="1"/>
</dbReference>
<dbReference type="STRING" id="1341154.FCR2A7T_01070"/>
<evidence type="ECO:0000313" key="19">
    <source>
        <dbReference type="Proteomes" id="UP000319848"/>
    </source>
</evidence>
<dbReference type="Pfam" id="PF01590">
    <property type="entry name" value="GAF"/>
    <property type="match status" value="1"/>
</dbReference>
<dbReference type="InterPro" id="IPR015943">
    <property type="entry name" value="WD40/YVTN_repeat-like_dom_sf"/>
</dbReference>
<dbReference type="Pfam" id="PF00072">
    <property type="entry name" value="Response_reg"/>
    <property type="match status" value="1"/>
</dbReference>
<dbReference type="InterPro" id="IPR004358">
    <property type="entry name" value="Sig_transdc_His_kin-like_C"/>
</dbReference>
<dbReference type="Pfam" id="PF07494">
    <property type="entry name" value="Reg_prop"/>
    <property type="match status" value="1"/>
</dbReference>
<evidence type="ECO:0000256" key="1">
    <source>
        <dbReference type="ARBA" id="ARBA00000085"/>
    </source>
</evidence>
<dbReference type="Gene3D" id="2.60.40.10">
    <property type="entry name" value="Immunoglobulins"/>
    <property type="match status" value="1"/>
</dbReference>
<dbReference type="InterPro" id="IPR036890">
    <property type="entry name" value="HATPase_C_sf"/>
</dbReference>
<evidence type="ECO:0000256" key="12">
    <source>
        <dbReference type="SAM" id="Phobius"/>
    </source>
</evidence>
<dbReference type="InterPro" id="IPR003018">
    <property type="entry name" value="GAF"/>
</dbReference>
<feature type="transmembrane region" description="Helical" evidence="12">
    <location>
        <begin position="823"/>
        <end position="840"/>
    </location>
</feature>
<dbReference type="Gene3D" id="1.10.287.130">
    <property type="match status" value="1"/>
</dbReference>
<dbReference type="FunFam" id="1.10.287.130:FF:000002">
    <property type="entry name" value="Two-component osmosensing histidine kinase"/>
    <property type="match status" value="1"/>
</dbReference>
<feature type="chain" id="PRO_5030178790" description="Sensory/regulatory protein RpfC" evidence="13">
    <location>
        <begin position="21"/>
        <end position="2174"/>
    </location>
</feature>
<dbReference type="SMART" id="SM00387">
    <property type="entry name" value="HATPase_c"/>
    <property type="match status" value="1"/>
</dbReference>
<dbReference type="CDD" id="cd16922">
    <property type="entry name" value="HATPase_EvgS-ArcB-TorS-like"/>
    <property type="match status" value="1"/>
</dbReference>
<keyword evidence="12" id="KW-0472">Membrane</keyword>
<feature type="domain" description="Histidine kinase" evidence="14">
    <location>
        <begin position="1686"/>
        <end position="1907"/>
    </location>
</feature>
<dbReference type="Gene3D" id="3.30.565.10">
    <property type="entry name" value="Histidine kinase-like ATPase, C-terminal domain"/>
    <property type="match status" value="1"/>
</dbReference>
<dbReference type="InterPro" id="IPR013783">
    <property type="entry name" value="Ig-like_fold"/>
</dbReference>
<keyword evidence="3 11" id="KW-0597">Phosphoprotein</keyword>
<feature type="domain" description="Response regulatory" evidence="15">
    <location>
        <begin position="2053"/>
        <end position="2169"/>
    </location>
</feature>
<proteinExistence type="predicted"/>
<keyword evidence="12" id="KW-0812">Transmembrane</keyword>
<dbReference type="Gene3D" id="3.40.50.2300">
    <property type="match status" value="2"/>
</dbReference>
<evidence type="ECO:0000256" key="7">
    <source>
        <dbReference type="ARBA" id="ARBA00022840"/>
    </source>
</evidence>
<protein>
    <recommendedName>
        <fullName evidence="10">Sensory/regulatory protein RpfC</fullName>
        <ecNumber evidence="2">2.7.13.3</ecNumber>
    </recommendedName>
</protein>
<dbReference type="InterPro" id="IPR000014">
    <property type="entry name" value="PAS"/>
</dbReference>
<feature type="transmembrane region" description="Helical" evidence="12">
    <location>
        <begin position="900"/>
        <end position="917"/>
    </location>
</feature>
<dbReference type="SUPFAM" id="SSF55785">
    <property type="entry name" value="PYP-like sensor domain (PAS domain)"/>
    <property type="match status" value="3"/>
</dbReference>
<dbReference type="CDD" id="cd00130">
    <property type="entry name" value="PAS"/>
    <property type="match status" value="3"/>
</dbReference>
<evidence type="ECO:0000259" key="16">
    <source>
        <dbReference type="PROSITE" id="PS50112"/>
    </source>
</evidence>
<reference evidence="18 19" key="1">
    <citation type="journal article" date="2015" name="Stand. Genomic Sci.">
        <title>Genomic Encyclopedia of Bacterial and Archaeal Type Strains, Phase III: the genomes of soil and plant-associated and newly described type strains.</title>
        <authorList>
            <person name="Whitman W.B."/>
            <person name="Woyke T."/>
            <person name="Klenk H.P."/>
            <person name="Zhou Y."/>
            <person name="Lilburn T.G."/>
            <person name="Beck B.J."/>
            <person name="De Vos P."/>
            <person name="Vandamme P."/>
            <person name="Eisen J.A."/>
            <person name="Garrity G."/>
            <person name="Hugenholtz P."/>
            <person name="Kyrpides N.C."/>
        </authorList>
    </citation>
    <scope>NUCLEOTIDE SEQUENCE [LARGE SCALE GENOMIC DNA]</scope>
    <source>
        <strain evidence="18 19">CGMCC 1.7270</strain>
    </source>
</reference>
<dbReference type="InterPro" id="IPR005467">
    <property type="entry name" value="His_kinase_dom"/>
</dbReference>
<feature type="domain" description="Response regulatory" evidence="15">
    <location>
        <begin position="1923"/>
        <end position="2028"/>
    </location>
</feature>
<dbReference type="SMART" id="SM00091">
    <property type="entry name" value="PAS"/>
    <property type="match status" value="3"/>
</dbReference>
<dbReference type="FunFam" id="3.30.565.10:FF:000010">
    <property type="entry name" value="Sensor histidine kinase RcsC"/>
    <property type="match status" value="1"/>
</dbReference>
<dbReference type="PANTHER" id="PTHR45339">
    <property type="entry name" value="HYBRID SIGNAL TRANSDUCTION HISTIDINE KINASE J"/>
    <property type="match status" value="1"/>
</dbReference>
<dbReference type="InterPro" id="IPR036097">
    <property type="entry name" value="HisK_dim/P_sf"/>
</dbReference>
<feature type="domain" description="PAC" evidence="17">
    <location>
        <begin position="1618"/>
        <end position="1669"/>
    </location>
</feature>
<evidence type="ECO:0000259" key="17">
    <source>
        <dbReference type="PROSITE" id="PS50113"/>
    </source>
</evidence>
<keyword evidence="12" id="KW-1133">Transmembrane helix</keyword>
<dbReference type="CDD" id="cd00082">
    <property type="entry name" value="HisKA"/>
    <property type="match status" value="1"/>
</dbReference>
<feature type="signal peptide" evidence="13">
    <location>
        <begin position="1"/>
        <end position="20"/>
    </location>
</feature>
<dbReference type="InterPro" id="IPR001610">
    <property type="entry name" value="PAC"/>
</dbReference>
<dbReference type="InterPro" id="IPR011006">
    <property type="entry name" value="CheY-like_superfamily"/>
</dbReference>
<dbReference type="PROSITE" id="PS50112">
    <property type="entry name" value="PAS"/>
    <property type="match status" value="3"/>
</dbReference>
<dbReference type="Gene3D" id="2.130.10.10">
    <property type="entry name" value="YVTN repeat-like/Quinoprotein amine dehydrogenase"/>
    <property type="match status" value="3"/>
</dbReference>
<keyword evidence="4" id="KW-0808">Transferase</keyword>
<dbReference type="SMART" id="SM00448">
    <property type="entry name" value="REC"/>
    <property type="match status" value="2"/>
</dbReference>
<feature type="transmembrane region" description="Helical" evidence="12">
    <location>
        <begin position="923"/>
        <end position="940"/>
    </location>
</feature>
<evidence type="ECO:0000256" key="13">
    <source>
        <dbReference type="SAM" id="SignalP"/>
    </source>
</evidence>
<evidence type="ECO:0000259" key="15">
    <source>
        <dbReference type="PROSITE" id="PS50110"/>
    </source>
</evidence>
<feature type="domain" description="PAS" evidence="16">
    <location>
        <begin position="1541"/>
        <end position="1615"/>
    </location>
</feature>
<evidence type="ECO:0000256" key="8">
    <source>
        <dbReference type="ARBA" id="ARBA00023012"/>
    </source>
</evidence>
<sequence length="2174" mass="250068">MIKKLAFFTCLLFVFQNAIGQVFDYEILNQKNGLPSSSIFSVIQDSRNLIWIGTDGAGLVRYDGKNFEIINKSERSEGFVVTDIAEDSNKNIVFGTKYSGLLVYNGQKFIKDLDFSNSPITGLYVQKLLATPSGIYCFTEKEVFLLKKDYSVKIIARFTTESLTINSVFEYAPSSFLLGTNEGILQVEKNQVSAFETTRFSGYSCIVSNKPNEAFIGTYKGELFKIGYRKPSFEVSLETQITLPNKEPFFIKKMLKGRSGFIWLAGEKKQGLAMYMKGYTSFINESNGFTGENTLCMYQVKSGDLYIGTYGTGLFRSNSQTFYSYNNIPELKSPYIFSILTTEKGLYAGILNSGIYYFEGDEYYELRLKKKYLNGKGAYSLFRNAKNEILACTADGIFIVGEDRLIPTPINTQVKKNLRLQILKQDSLQRYFVGTSAGLLVLDKNFNRIASVDKVEEFSFSLQNIGSLEQIDKTHWYIATNTGLYKLKETEKNVFSISKPIIAKSLNNSCKDSHGNFWFSGSNALYFVKNDFTKKYTVENGLTSTLIYTLSADKNANIYLGTNLGIDKVTITPEGKITKIYNYNSDNGFEGLETNSRAQTTDEFGNIFFGTANGLFKYLTNYIPKTKEEPILKITNIDVLNQSKNWNAENKSDDFWFNIPKQGYTFDSRENQLTFKFGVINYRKNNEVYYSYNLKGVDENWSLPDKLNEVTYSNLDHGSYTFQVRLVDKLGNFISAPTTFSFKIDTPFYYQWWFLLPIFCFIGLFLKLIFDKASTYNKDFIKNFSETEDDNRSIRTFFFFLGIIFPLTEVINLYFIKRDNSELLINLIIGMLFIAIYIGSKKSDFLNKHLRKIFISILLIYSAHVIFKIATQPFELITYTEFLLIIFFSYSTFKNVNHYVFFIIALFIALLILLLNIQSETKQIITLINTSFIVLVINYARRISILNNNDKVLFSSSIINNSNSLTIATDRNGELTFCGKSIEKILGYTPEEVMGKNFWLLTNDIEFQDVDYNTIYVPDSIYTRKLRCKNGEYKYIQWTDQKYSDNLFVSNGQDITGKVIVEEQYRNLVQFASDIIFEVDKYGYFTFVNQFAEKSLGYPTDYFIGKHFSSLIKPENAKKIEDYYFKQRENQTEFDIIEFPILKSNGEEMWVSQKVTLKKDENGKVNGYSAIVRDITKLKKIEQEESFRLEKSFRLNQTLNELSTLNFLTYGNQEKLIGHILKEAAIALDINRASLWNKTEKSLDVFCLYIKDTDSFSNGISINKIDYPIYFDAIENQPFIVASDAKNHPQTIEFQDVYFKNYDIQSLLDFPIYVSGELKGVTCYENTSEIRNWSTDEINFARTVSDIIALAIETLKRKSAEELIIYKSEILSSIAKTTEKLLKSNNLNDIFHESMGYIGEATKVDRLYYFENDTTTNLLSQRLEWTSKEELKEIDNPELQNIPHEMYPEFMKSLLQNKPYQSIVREISESAFKKILQKQKILSILILPIFIKQNFHGFIGFDDCSTERIWGADEINILQTFTNNIASTIERINSEKTIKESEEKFRLLANNIPATVYLVKYNKERTKLFLNDEIEKLTGYSKEDFFEGRISLFELYHEEEREQVTREIEKSIKNGVPFHISCRLVKKNGDIVWIEEYGEAITVENEISYIEGVVIETTERRKMQDAIKEKEIAQAANKAKTQFLANMSHEIRTPLNGIIGFSNLLLKTHLNSVQEQYMITVNQSADALLEIVNDILDLSKIEAGKLELYITKSNLHEIVNQVIDMVKYSAHQKKLDLIINIKEDIPCLIWIDEIRLKQILVNLLSNAIKFTQVGEIELEIQYEPSAQDRTKMKFLVKDTGIGIRPENREKIFEAFSQEDNSTTRKYGGTGLGIPISESLLRLMNSKLEIEDRPTGGTIFFFTLELDAQPCDTLSILDHNKIKKVLLIDDNESNCEVVERILQYYSIATLTNKNYQNAYQYNDKVDLFLADYELIGKKGLEELAKFEKPIILMQNSNANEIDFPEKALVKPIVKPIKIHVLQNTLNEINNPEANTKPTTSENEAVPALIKNTIKILIVEDNKINMLLSKTLVKKIIPNAIISEAYNGIEAVEQFDIHQPEIILMDIQMPLMNGYEATKKIREKNTNCVIIALTAGIIEGEEEMCKTIGMNDYITKPINKEILENTLLKWSKKAKS</sequence>
<keyword evidence="6" id="KW-0418">Kinase</keyword>
<feature type="domain" description="PAC" evidence="17">
    <location>
        <begin position="1135"/>
        <end position="1187"/>
    </location>
</feature>
<dbReference type="InterPro" id="IPR013767">
    <property type="entry name" value="PAS_fold"/>
</dbReference>
<evidence type="ECO:0000259" key="14">
    <source>
        <dbReference type="PROSITE" id="PS50109"/>
    </source>
</evidence>
<keyword evidence="7" id="KW-0067">ATP-binding</keyword>
<dbReference type="RefSeq" id="WP_023569302.1">
    <property type="nucleotide sequence ID" value="NZ_AVBI01000001.1"/>
</dbReference>
<comment type="subunit">
    <text evidence="9">At low DSF concentrations, interacts with RpfF.</text>
</comment>
<dbReference type="InterPro" id="IPR000700">
    <property type="entry name" value="PAS-assoc_C"/>
</dbReference>
<dbReference type="EC" id="2.7.13.3" evidence="2"/>
<keyword evidence="5" id="KW-0547">Nucleotide-binding</keyword>
<evidence type="ECO:0000256" key="3">
    <source>
        <dbReference type="ARBA" id="ARBA00022553"/>
    </source>
</evidence>
<dbReference type="Gene3D" id="3.30.450.40">
    <property type="match status" value="2"/>
</dbReference>
<feature type="transmembrane region" description="Helical" evidence="12">
    <location>
        <begin position="852"/>
        <end position="870"/>
    </location>
</feature>
<keyword evidence="19" id="KW-1185">Reference proteome</keyword>
<dbReference type="InterPro" id="IPR003594">
    <property type="entry name" value="HATPase_dom"/>
</dbReference>
<dbReference type="EMBL" id="VLKQ01000010">
    <property type="protein sequence ID" value="TWI10409.1"/>
    <property type="molecule type" value="Genomic_DNA"/>
</dbReference>
<feature type="transmembrane region" description="Helical" evidence="12">
    <location>
        <begin position="797"/>
        <end position="817"/>
    </location>
</feature>
<dbReference type="PANTHER" id="PTHR45339:SF5">
    <property type="entry name" value="HISTIDINE KINASE"/>
    <property type="match status" value="1"/>
</dbReference>
<gene>
    <name evidence="18" type="ORF">IP98_02219</name>
</gene>
<dbReference type="Pfam" id="PF07495">
    <property type="entry name" value="Y_Y_Y"/>
    <property type="match status" value="1"/>
</dbReference>
<evidence type="ECO:0000256" key="9">
    <source>
        <dbReference type="ARBA" id="ARBA00064003"/>
    </source>
</evidence>
<feature type="modified residue" description="4-aspartylphosphate" evidence="11">
    <location>
        <position position="2104"/>
    </location>
</feature>
<evidence type="ECO:0000256" key="4">
    <source>
        <dbReference type="ARBA" id="ARBA00022679"/>
    </source>
</evidence>
<dbReference type="InterPro" id="IPR035965">
    <property type="entry name" value="PAS-like_dom_sf"/>
</dbReference>
<dbReference type="Gene3D" id="3.30.450.20">
    <property type="entry name" value="PAS domain"/>
    <property type="match status" value="3"/>
</dbReference>
<feature type="transmembrane region" description="Helical" evidence="12">
    <location>
        <begin position="750"/>
        <end position="770"/>
    </location>
</feature>
<dbReference type="GO" id="GO:0005524">
    <property type="term" value="F:ATP binding"/>
    <property type="evidence" value="ECO:0007669"/>
    <property type="project" value="UniProtKB-KW"/>
</dbReference>
<dbReference type="InterPro" id="IPR011123">
    <property type="entry name" value="Y_Y_Y"/>
</dbReference>
<comment type="catalytic activity">
    <reaction evidence="1">
        <text>ATP + protein L-histidine = ADP + protein N-phospho-L-histidine.</text>
        <dbReference type="EC" id="2.7.13.3"/>
    </reaction>
</comment>
<accession>V6S4Q9</accession>
<feature type="domain" description="PAS" evidence="16">
    <location>
        <begin position="958"/>
        <end position="997"/>
    </location>
</feature>
<dbReference type="PROSITE" id="PS50113">
    <property type="entry name" value="PAC"/>
    <property type="match status" value="2"/>
</dbReference>
<feature type="domain" description="PAS" evidence="16">
    <location>
        <begin position="1061"/>
        <end position="1131"/>
    </location>
</feature>
<evidence type="ECO:0000313" key="18">
    <source>
        <dbReference type="EMBL" id="TWI10409.1"/>
    </source>
</evidence>
<dbReference type="InterPro" id="IPR013655">
    <property type="entry name" value="PAS_fold_3"/>
</dbReference>
<dbReference type="SUPFAM" id="SSF52172">
    <property type="entry name" value="CheY-like"/>
    <property type="match status" value="2"/>
</dbReference>
<dbReference type="GO" id="GO:0006355">
    <property type="term" value="P:regulation of DNA-templated transcription"/>
    <property type="evidence" value="ECO:0007669"/>
    <property type="project" value="InterPro"/>
</dbReference>
<keyword evidence="13" id="KW-0732">Signal</keyword>
<evidence type="ECO:0000256" key="11">
    <source>
        <dbReference type="PROSITE-ProRule" id="PRU00169"/>
    </source>
</evidence>
<dbReference type="SMART" id="SM00388">
    <property type="entry name" value="HisKA"/>
    <property type="match status" value="1"/>
</dbReference>
<dbReference type="PROSITE" id="PS50110">
    <property type="entry name" value="RESPONSE_REGULATORY"/>
    <property type="match status" value="2"/>
</dbReference>